<evidence type="ECO:0000256" key="2">
    <source>
        <dbReference type="SAM" id="MobiDB-lite"/>
    </source>
</evidence>
<dbReference type="EMBL" id="CP029551">
    <property type="protein sequence ID" value="AWN39213.1"/>
    <property type="molecule type" value="Genomic_DNA"/>
</dbReference>
<comment type="similarity">
    <text evidence="1">Belongs to the UPF0337 (CsbD) family.</text>
</comment>
<feature type="region of interest" description="Disordered" evidence="2">
    <location>
        <begin position="1"/>
        <end position="53"/>
    </location>
</feature>
<dbReference type="Proteomes" id="UP000246058">
    <property type="component" value="Chromosome"/>
</dbReference>
<protein>
    <submittedName>
        <fullName evidence="4">CsbD family protein</fullName>
    </submittedName>
</protein>
<accession>A0A2U8VZH2</accession>
<evidence type="ECO:0000259" key="3">
    <source>
        <dbReference type="Pfam" id="PF05532"/>
    </source>
</evidence>
<feature type="compositionally biased region" description="Basic and acidic residues" evidence="2">
    <location>
        <begin position="10"/>
        <end position="53"/>
    </location>
</feature>
<evidence type="ECO:0000313" key="5">
    <source>
        <dbReference type="Proteomes" id="UP000246058"/>
    </source>
</evidence>
<dbReference type="Gene3D" id="1.10.1470.10">
    <property type="entry name" value="YjbJ"/>
    <property type="match status" value="1"/>
</dbReference>
<evidence type="ECO:0000256" key="1">
    <source>
        <dbReference type="ARBA" id="ARBA00009129"/>
    </source>
</evidence>
<sequence length="53" mass="5804">MTKQRTPPSAEERKGSVKEAIGKLTGDARTETEGRRQKHEARSPKASEPRGGD</sequence>
<dbReference type="InterPro" id="IPR036629">
    <property type="entry name" value="YjbJ_sf"/>
</dbReference>
<feature type="domain" description="CsbD-like" evidence="3">
    <location>
        <begin position="10"/>
        <end position="41"/>
    </location>
</feature>
<proteinExistence type="inferred from homology"/>
<dbReference type="SUPFAM" id="SSF69047">
    <property type="entry name" value="Hypothetical protein YjbJ"/>
    <property type="match status" value="1"/>
</dbReference>
<dbReference type="OrthoDB" id="9796058at2"/>
<gene>
    <name evidence="4" type="ORF">DK427_24230</name>
</gene>
<organism evidence="4 5">
    <name type="scientific">Methylobacterium radiodurans</name>
    <dbReference type="NCBI Taxonomy" id="2202828"/>
    <lineage>
        <taxon>Bacteria</taxon>
        <taxon>Pseudomonadati</taxon>
        <taxon>Pseudomonadota</taxon>
        <taxon>Alphaproteobacteria</taxon>
        <taxon>Hyphomicrobiales</taxon>
        <taxon>Methylobacteriaceae</taxon>
        <taxon>Methylobacterium</taxon>
    </lineage>
</organism>
<dbReference type="Pfam" id="PF05532">
    <property type="entry name" value="CsbD"/>
    <property type="match status" value="1"/>
</dbReference>
<name>A0A2U8VZH2_9HYPH</name>
<dbReference type="AlphaFoldDB" id="A0A2U8VZH2"/>
<keyword evidence="5" id="KW-1185">Reference proteome</keyword>
<reference evidence="4 5" key="1">
    <citation type="submission" date="2018-05" db="EMBL/GenBank/DDBJ databases">
        <title>Complete Genome Sequence of Methylobacterium sp. 17Sr1-43.</title>
        <authorList>
            <person name="Srinivasan S."/>
        </authorList>
    </citation>
    <scope>NUCLEOTIDE SEQUENCE [LARGE SCALE GENOMIC DNA]</scope>
    <source>
        <strain evidence="4 5">17Sr1-43</strain>
    </source>
</reference>
<dbReference type="InterPro" id="IPR008462">
    <property type="entry name" value="CsbD"/>
</dbReference>
<evidence type="ECO:0000313" key="4">
    <source>
        <dbReference type="EMBL" id="AWN39213.1"/>
    </source>
</evidence>
<dbReference type="KEGG" id="meti:DK427_24230"/>